<dbReference type="InParanoid" id="A0A671V3N7"/>
<feature type="transmembrane region" description="Helical" evidence="11">
    <location>
        <begin position="12"/>
        <end position="31"/>
    </location>
</feature>
<evidence type="ECO:0000256" key="11">
    <source>
        <dbReference type="SAM" id="Phobius"/>
    </source>
</evidence>
<protein>
    <submittedName>
        <fullName evidence="13">G protein-coupled receptor 65</fullName>
    </submittedName>
</protein>
<evidence type="ECO:0000256" key="4">
    <source>
        <dbReference type="ARBA" id="ARBA00022989"/>
    </source>
</evidence>
<organism evidence="13 14">
    <name type="scientific">Sparus aurata</name>
    <name type="common">Gilthead sea bream</name>
    <dbReference type="NCBI Taxonomy" id="8175"/>
    <lineage>
        <taxon>Eukaryota</taxon>
        <taxon>Metazoa</taxon>
        <taxon>Chordata</taxon>
        <taxon>Craniata</taxon>
        <taxon>Vertebrata</taxon>
        <taxon>Euteleostomi</taxon>
        <taxon>Actinopterygii</taxon>
        <taxon>Neopterygii</taxon>
        <taxon>Teleostei</taxon>
        <taxon>Neoteleostei</taxon>
        <taxon>Acanthomorphata</taxon>
        <taxon>Eupercaria</taxon>
        <taxon>Spariformes</taxon>
        <taxon>Sparidae</taxon>
        <taxon>Sparus</taxon>
    </lineage>
</organism>
<dbReference type="Pfam" id="PF00001">
    <property type="entry name" value="7tm_1"/>
    <property type="match status" value="1"/>
</dbReference>
<dbReference type="AlphaFoldDB" id="A0A671V3N7"/>
<evidence type="ECO:0000256" key="5">
    <source>
        <dbReference type="ARBA" id="ARBA00023040"/>
    </source>
</evidence>
<evidence type="ECO:0000256" key="6">
    <source>
        <dbReference type="ARBA" id="ARBA00023136"/>
    </source>
</evidence>
<evidence type="ECO:0000256" key="2">
    <source>
        <dbReference type="ARBA" id="ARBA00022475"/>
    </source>
</evidence>
<evidence type="ECO:0000256" key="1">
    <source>
        <dbReference type="ARBA" id="ARBA00004651"/>
    </source>
</evidence>
<keyword evidence="6 11" id="KW-0472">Membrane</keyword>
<reference evidence="13" key="2">
    <citation type="submission" date="2025-08" db="UniProtKB">
        <authorList>
            <consortium name="Ensembl"/>
        </authorList>
    </citation>
    <scope>IDENTIFICATION</scope>
</reference>
<dbReference type="InterPro" id="IPR000276">
    <property type="entry name" value="GPCR_Rhodpsn"/>
</dbReference>
<name>A0A671V3N7_SPAAU</name>
<dbReference type="GeneTree" id="ENSGT01150000286937"/>
<feature type="transmembrane region" description="Helical" evidence="11">
    <location>
        <begin position="43"/>
        <end position="62"/>
    </location>
</feature>
<dbReference type="PANTHER" id="PTHR24234">
    <property type="entry name" value="LYSOPHOSPHATIDIC ACID RECEPTOR 5/SPHINGOSYLPHOSPHORYLCHOLINE RECEPTOR"/>
    <property type="match status" value="1"/>
</dbReference>
<keyword evidence="9" id="KW-0325">Glycoprotein</keyword>
<evidence type="ECO:0000259" key="12">
    <source>
        <dbReference type="PROSITE" id="PS50262"/>
    </source>
</evidence>
<evidence type="ECO:0000256" key="8">
    <source>
        <dbReference type="ARBA" id="ARBA00023170"/>
    </source>
</evidence>
<feature type="transmembrane region" description="Helical" evidence="11">
    <location>
        <begin position="214"/>
        <end position="235"/>
    </location>
</feature>
<dbReference type="PRINTS" id="PR00237">
    <property type="entry name" value="GPCRRHODOPSN"/>
</dbReference>
<dbReference type="PROSITE" id="PS50262">
    <property type="entry name" value="G_PROTEIN_RECEP_F1_2"/>
    <property type="match status" value="1"/>
</dbReference>
<dbReference type="Ensembl" id="ENSSAUT00010022040.1">
    <property type="protein sequence ID" value="ENSSAUP00010020859.1"/>
    <property type="gene ID" value="ENSSAUG00010009269.1"/>
</dbReference>
<dbReference type="InterPro" id="IPR017452">
    <property type="entry name" value="GPCR_Rhodpsn_7TM"/>
</dbReference>
<evidence type="ECO:0000256" key="10">
    <source>
        <dbReference type="ARBA" id="ARBA00023224"/>
    </source>
</evidence>
<keyword evidence="3 11" id="KW-0812">Transmembrane</keyword>
<evidence type="ECO:0000313" key="13">
    <source>
        <dbReference type="Ensembl" id="ENSSAUP00010020859.1"/>
    </source>
</evidence>
<feature type="transmembrane region" description="Helical" evidence="11">
    <location>
        <begin position="120"/>
        <end position="137"/>
    </location>
</feature>
<evidence type="ECO:0000313" key="14">
    <source>
        <dbReference type="Proteomes" id="UP000472265"/>
    </source>
</evidence>
<accession>A0A671V3N7</accession>
<keyword evidence="8" id="KW-0675">Receptor</keyword>
<feature type="transmembrane region" description="Helical" evidence="11">
    <location>
        <begin position="74"/>
        <end position="99"/>
    </location>
</feature>
<keyword evidence="5" id="KW-0297">G-protein coupled receptor</keyword>
<dbReference type="GO" id="GO:0005886">
    <property type="term" value="C:plasma membrane"/>
    <property type="evidence" value="ECO:0007669"/>
    <property type="project" value="UniProtKB-SubCell"/>
</dbReference>
<keyword evidence="10" id="KW-0807">Transducer</keyword>
<proteinExistence type="predicted"/>
<comment type="subcellular location">
    <subcellularLocation>
        <location evidence="1">Cell membrane</location>
        <topology evidence="1">Multi-pass membrane protein</topology>
    </subcellularLocation>
</comment>
<sequence length="321" mass="36561">HWTFNQMPLQFFYMAVIITAIPCNIFSLFVACQHISQRNELGVYLFNLALSDLALTVGLSLWLDFLWRQAWVHGQYVCLISVNIIYTNFYTCDAFLCCIALDRYLAVVHPFKYTFLKGKVGIAAMVSIAIWVTVLFFNTRGTVMELGVQNEKLSRCFDVIYPVPQIVTQVSMVRFFVGFVVPFLLVGFSTWRICKVVKSNQATEEQERNRILKLLTVILLCIFLCFGPVNVTMLLHTMVGDCRNAKWLFYMDDVSMAMTSLNCLADPLLYCFITETGKANLIILKSTPDPALNLRQLCNGKSSLLLQDKLSIKKKLLALYG</sequence>
<keyword evidence="14" id="KW-1185">Reference proteome</keyword>
<evidence type="ECO:0000256" key="7">
    <source>
        <dbReference type="ARBA" id="ARBA00023157"/>
    </source>
</evidence>
<keyword evidence="7" id="KW-1015">Disulfide bond</keyword>
<dbReference type="Proteomes" id="UP000472265">
    <property type="component" value="Chromosome 16"/>
</dbReference>
<evidence type="ECO:0000256" key="9">
    <source>
        <dbReference type="ARBA" id="ARBA00023180"/>
    </source>
</evidence>
<reference evidence="13" key="1">
    <citation type="submission" date="2021-04" db="EMBL/GenBank/DDBJ databases">
        <authorList>
            <consortium name="Wellcome Sanger Institute Data Sharing"/>
        </authorList>
    </citation>
    <scope>NUCLEOTIDE SEQUENCE [LARGE SCALE GENOMIC DNA]</scope>
</reference>
<feature type="domain" description="G-protein coupled receptors family 1 profile" evidence="12">
    <location>
        <begin position="23"/>
        <end position="270"/>
    </location>
</feature>
<keyword evidence="2" id="KW-1003">Cell membrane</keyword>
<evidence type="ECO:0000256" key="3">
    <source>
        <dbReference type="ARBA" id="ARBA00022692"/>
    </source>
</evidence>
<feature type="transmembrane region" description="Helical" evidence="11">
    <location>
        <begin position="172"/>
        <end position="193"/>
    </location>
</feature>
<gene>
    <name evidence="13" type="primary">GPR65</name>
</gene>
<keyword evidence="4 11" id="KW-1133">Transmembrane helix</keyword>
<dbReference type="PANTHER" id="PTHR24234:SF15">
    <property type="entry name" value="G PROTEIN-COUPLED RECEPTOR 65"/>
    <property type="match status" value="1"/>
</dbReference>
<reference evidence="13" key="3">
    <citation type="submission" date="2025-09" db="UniProtKB">
        <authorList>
            <consortium name="Ensembl"/>
        </authorList>
    </citation>
    <scope>IDENTIFICATION</scope>
</reference>
<dbReference type="SUPFAM" id="SSF81321">
    <property type="entry name" value="Family A G protein-coupled receptor-like"/>
    <property type="match status" value="1"/>
</dbReference>
<dbReference type="GO" id="GO:0004930">
    <property type="term" value="F:G protein-coupled receptor activity"/>
    <property type="evidence" value="ECO:0007669"/>
    <property type="project" value="UniProtKB-KW"/>
</dbReference>
<dbReference type="Gene3D" id="1.20.1070.10">
    <property type="entry name" value="Rhodopsin 7-helix transmembrane proteins"/>
    <property type="match status" value="1"/>
</dbReference>
<dbReference type="OMA" id="VEQYMYP"/>